<evidence type="ECO:0000256" key="3">
    <source>
        <dbReference type="ARBA" id="ARBA00022701"/>
    </source>
</evidence>
<evidence type="ECO:0000256" key="4">
    <source>
        <dbReference type="ARBA" id="ARBA00022741"/>
    </source>
</evidence>
<dbReference type="InterPro" id="IPR001752">
    <property type="entry name" value="Kinesin_motor_dom"/>
</dbReference>
<dbReference type="OMA" id="HAMANEP"/>
<keyword evidence="7 9" id="KW-0505">Motor protein</keyword>
<dbReference type="GO" id="GO:0005929">
    <property type="term" value="C:cilium"/>
    <property type="evidence" value="ECO:0007669"/>
    <property type="project" value="UniProtKB-ARBA"/>
</dbReference>
<evidence type="ECO:0000256" key="2">
    <source>
        <dbReference type="ARBA" id="ARBA00022490"/>
    </source>
</evidence>
<dbReference type="InterPro" id="IPR036961">
    <property type="entry name" value="Kinesin_motor_dom_sf"/>
</dbReference>
<keyword evidence="8" id="KW-0206">Cytoskeleton</keyword>
<dbReference type="GO" id="GO:0005874">
    <property type="term" value="C:microtubule"/>
    <property type="evidence" value="ECO:0007669"/>
    <property type="project" value="UniProtKB-KW"/>
</dbReference>
<name>A0A915HNH6_ROMCU</name>
<dbReference type="GO" id="GO:0008017">
    <property type="term" value="F:microtubule binding"/>
    <property type="evidence" value="ECO:0007669"/>
    <property type="project" value="InterPro"/>
</dbReference>
<comment type="similarity">
    <text evidence="9 10">Belongs to the TRAFAC class myosin-kinesin ATPase superfamily. Kinesin family.</text>
</comment>
<evidence type="ECO:0000256" key="7">
    <source>
        <dbReference type="ARBA" id="ARBA00023175"/>
    </source>
</evidence>
<sequence>MYDHERDDKKHGDNVRVIVRCRPLNQQELSQGYKCIVRVDESTGVIICARQDGLSLEGTSGMIAADDQLSVPKSFTYDHVFGMQSKQVDLYNTAVRPIVDNVLEGYNGTIFAYGQTGTGKTFTMEGDRSIPELKGVIPNSFAHIFGHIAKCGEEKTCSYLEIYNEEIRDLLSKNQMKRLEIKERPDVGIYVKDLTSVTVSSADEMDKIMVVGNKNRSVGATNMNERSSRSHAIFTITLECSEKGVDGAMHVRVGKLNLIDLAGSERQSKTGASGQRLKEATKINLSLSTLGNVISALTDPKATHVPYRNSKLTRLLQDSLGGNSKTLMCANIGCADYNYDETISTLRYASRAKNIVNKAHINEDPKDALLRKFQQEIEFLRQQLAEGGKQLH</sequence>
<dbReference type="AlphaFoldDB" id="A0A915HNH6"/>
<organism evidence="12 13">
    <name type="scientific">Romanomermis culicivorax</name>
    <name type="common">Nematode worm</name>
    <dbReference type="NCBI Taxonomy" id="13658"/>
    <lineage>
        <taxon>Eukaryota</taxon>
        <taxon>Metazoa</taxon>
        <taxon>Ecdysozoa</taxon>
        <taxon>Nematoda</taxon>
        <taxon>Enoplea</taxon>
        <taxon>Dorylaimia</taxon>
        <taxon>Mermithida</taxon>
        <taxon>Mermithoidea</taxon>
        <taxon>Mermithidae</taxon>
        <taxon>Romanomermis</taxon>
    </lineage>
</organism>
<keyword evidence="5 9" id="KW-0067">ATP-binding</keyword>
<comment type="subcellular location">
    <subcellularLocation>
        <location evidence="1">Cytoplasm</location>
        <location evidence="1">Cytoskeleton</location>
    </subcellularLocation>
</comment>
<protein>
    <recommendedName>
        <fullName evidence="10">Kinesin-like protein</fullName>
    </recommendedName>
</protein>
<keyword evidence="3 10" id="KW-0493">Microtubule</keyword>
<reference evidence="13" key="1">
    <citation type="submission" date="2022-11" db="UniProtKB">
        <authorList>
            <consortium name="WormBaseParasite"/>
        </authorList>
    </citation>
    <scope>IDENTIFICATION</scope>
</reference>
<dbReference type="PANTHER" id="PTHR47969">
    <property type="entry name" value="CHROMOSOME-ASSOCIATED KINESIN KIF4A-RELATED"/>
    <property type="match status" value="1"/>
</dbReference>
<dbReference type="GO" id="GO:0005875">
    <property type="term" value="C:microtubule associated complex"/>
    <property type="evidence" value="ECO:0007669"/>
    <property type="project" value="TreeGrafter"/>
</dbReference>
<evidence type="ECO:0000259" key="11">
    <source>
        <dbReference type="PROSITE" id="PS50067"/>
    </source>
</evidence>
<dbReference type="WBParaSite" id="nRc.2.0.1.t03061-RA">
    <property type="protein sequence ID" value="nRc.2.0.1.t03061-RA"/>
    <property type="gene ID" value="nRc.2.0.1.g03061"/>
</dbReference>
<evidence type="ECO:0000313" key="12">
    <source>
        <dbReference type="Proteomes" id="UP000887565"/>
    </source>
</evidence>
<dbReference type="CDD" id="cd01371">
    <property type="entry name" value="KISc_KIF3"/>
    <property type="match status" value="1"/>
</dbReference>
<feature type="binding site" evidence="9">
    <location>
        <begin position="114"/>
        <end position="121"/>
    </location>
    <ligand>
        <name>ATP</name>
        <dbReference type="ChEBI" id="CHEBI:30616"/>
    </ligand>
</feature>
<dbReference type="InterPro" id="IPR027417">
    <property type="entry name" value="P-loop_NTPase"/>
</dbReference>
<dbReference type="GO" id="GO:0005524">
    <property type="term" value="F:ATP binding"/>
    <property type="evidence" value="ECO:0007669"/>
    <property type="project" value="UniProtKB-UniRule"/>
</dbReference>
<dbReference type="Gene3D" id="3.40.850.10">
    <property type="entry name" value="Kinesin motor domain"/>
    <property type="match status" value="1"/>
</dbReference>
<dbReference type="GO" id="GO:0051231">
    <property type="term" value="P:spindle elongation"/>
    <property type="evidence" value="ECO:0007669"/>
    <property type="project" value="TreeGrafter"/>
</dbReference>
<evidence type="ECO:0000256" key="9">
    <source>
        <dbReference type="PROSITE-ProRule" id="PRU00283"/>
    </source>
</evidence>
<dbReference type="FunFam" id="3.40.850.10:FF:000029">
    <property type="entry name" value="Kinesin-like protein KIF17"/>
    <property type="match status" value="1"/>
</dbReference>
<evidence type="ECO:0000256" key="8">
    <source>
        <dbReference type="ARBA" id="ARBA00023212"/>
    </source>
</evidence>
<dbReference type="GO" id="GO:0003777">
    <property type="term" value="F:microtubule motor activity"/>
    <property type="evidence" value="ECO:0007669"/>
    <property type="project" value="InterPro"/>
</dbReference>
<dbReference type="PROSITE" id="PS50067">
    <property type="entry name" value="KINESIN_MOTOR_2"/>
    <property type="match status" value="1"/>
</dbReference>
<dbReference type="PANTHER" id="PTHR47969:SF15">
    <property type="entry name" value="CHROMOSOME-ASSOCIATED KINESIN KIF4A-RELATED"/>
    <property type="match status" value="1"/>
</dbReference>
<evidence type="ECO:0000256" key="1">
    <source>
        <dbReference type="ARBA" id="ARBA00004245"/>
    </source>
</evidence>
<keyword evidence="6" id="KW-0175">Coiled coil</keyword>
<evidence type="ECO:0000256" key="10">
    <source>
        <dbReference type="RuleBase" id="RU000394"/>
    </source>
</evidence>
<proteinExistence type="inferred from homology"/>
<dbReference type="Proteomes" id="UP000887565">
    <property type="component" value="Unplaced"/>
</dbReference>
<dbReference type="GO" id="GO:0007052">
    <property type="term" value="P:mitotic spindle organization"/>
    <property type="evidence" value="ECO:0007669"/>
    <property type="project" value="TreeGrafter"/>
</dbReference>
<keyword evidence="12" id="KW-1185">Reference proteome</keyword>
<dbReference type="GO" id="GO:0007018">
    <property type="term" value="P:microtubule-based movement"/>
    <property type="evidence" value="ECO:0007669"/>
    <property type="project" value="InterPro"/>
</dbReference>
<keyword evidence="4 9" id="KW-0547">Nucleotide-binding</keyword>
<dbReference type="PRINTS" id="PR00380">
    <property type="entry name" value="KINESINHEAVY"/>
</dbReference>
<feature type="domain" description="Kinesin motor" evidence="11">
    <location>
        <begin position="14"/>
        <end position="355"/>
    </location>
</feature>
<dbReference type="SMART" id="SM00129">
    <property type="entry name" value="KISc"/>
    <property type="match status" value="1"/>
</dbReference>
<dbReference type="Pfam" id="PF00225">
    <property type="entry name" value="Kinesin"/>
    <property type="match status" value="1"/>
</dbReference>
<evidence type="ECO:0000256" key="6">
    <source>
        <dbReference type="ARBA" id="ARBA00023054"/>
    </source>
</evidence>
<evidence type="ECO:0000313" key="13">
    <source>
        <dbReference type="WBParaSite" id="nRc.2.0.1.t03061-RA"/>
    </source>
</evidence>
<dbReference type="PROSITE" id="PS00411">
    <property type="entry name" value="KINESIN_MOTOR_1"/>
    <property type="match status" value="1"/>
</dbReference>
<keyword evidence="2" id="KW-0963">Cytoplasm</keyword>
<dbReference type="InterPro" id="IPR019821">
    <property type="entry name" value="Kinesin_motor_CS"/>
</dbReference>
<dbReference type="InterPro" id="IPR027640">
    <property type="entry name" value="Kinesin-like_fam"/>
</dbReference>
<accession>A0A915HNH6</accession>
<dbReference type="SUPFAM" id="SSF52540">
    <property type="entry name" value="P-loop containing nucleoside triphosphate hydrolases"/>
    <property type="match status" value="1"/>
</dbReference>
<evidence type="ECO:0000256" key="5">
    <source>
        <dbReference type="ARBA" id="ARBA00022840"/>
    </source>
</evidence>